<organism evidence="2 3">
    <name type="scientific">Quercus suber</name>
    <name type="common">Cork oak</name>
    <dbReference type="NCBI Taxonomy" id="58331"/>
    <lineage>
        <taxon>Eukaryota</taxon>
        <taxon>Viridiplantae</taxon>
        <taxon>Streptophyta</taxon>
        <taxon>Embryophyta</taxon>
        <taxon>Tracheophyta</taxon>
        <taxon>Spermatophyta</taxon>
        <taxon>Magnoliopsida</taxon>
        <taxon>eudicotyledons</taxon>
        <taxon>Gunneridae</taxon>
        <taxon>Pentapetalae</taxon>
        <taxon>rosids</taxon>
        <taxon>fabids</taxon>
        <taxon>Fagales</taxon>
        <taxon>Fagaceae</taxon>
        <taxon>Quercus</taxon>
    </lineage>
</organism>
<comment type="caution">
    <text evidence="2">The sequence shown here is derived from an EMBL/GenBank/DDBJ whole genome shotgun (WGS) entry which is preliminary data.</text>
</comment>
<dbReference type="AlphaFoldDB" id="A0AAW0ITB6"/>
<protein>
    <submittedName>
        <fullName evidence="2">Protein accelerated cell death 6</fullName>
    </submittedName>
</protein>
<feature type="repeat" description="ANK" evidence="1">
    <location>
        <begin position="235"/>
        <end position="257"/>
    </location>
</feature>
<dbReference type="PANTHER" id="PTHR24121:SF30">
    <property type="entry name" value="ANKYRIN REPEAT-CONTAINING PROTEIN ITN1-LIKE"/>
    <property type="match status" value="1"/>
</dbReference>
<dbReference type="Pfam" id="PF12796">
    <property type="entry name" value="Ank_2"/>
    <property type="match status" value="2"/>
</dbReference>
<proteinExistence type="predicted"/>
<reference evidence="2 3" key="1">
    <citation type="journal article" date="2018" name="Sci. Data">
        <title>The draft genome sequence of cork oak.</title>
        <authorList>
            <person name="Ramos A.M."/>
            <person name="Usie A."/>
            <person name="Barbosa P."/>
            <person name="Barros P.M."/>
            <person name="Capote T."/>
            <person name="Chaves I."/>
            <person name="Simoes F."/>
            <person name="Abreu I."/>
            <person name="Carrasquinho I."/>
            <person name="Faro C."/>
            <person name="Guimaraes J.B."/>
            <person name="Mendonca D."/>
            <person name="Nobrega F."/>
            <person name="Rodrigues L."/>
            <person name="Saibo N.J.M."/>
            <person name="Varela M.C."/>
            <person name="Egas C."/>
            <person name="Matos J."/>
            <person name="Miguel C.M."/>
            <person name="Oliveira M.M."/>
            <person name="Ricardo C.P."/>
            <person name="Goncalves S."/>
        </authorList>
    </citation>
    <scope>NUCLEOTIDE SEQUENCE [LARGE SCALE GENOMIC DNA]</scope>
    <source>
        <strain evidence="3">cv. HL8</strain>
    </source>
</reference>
<evidence type="ECO:0000313" key="2">
    <source>
        <dbReference type="EMBL" id="KAK7817605.1"/>
    </source>
</evidence>
<evidence type="ECO:0000313" key="3">
    <source>
        <dbReference type="Proteomes" id="UP000237347"/>
    </source>
</evidence>
<keyword evidence="1" id="KW-0040">ANK repeat</keyword>
<dbReference type="PROSITE" id="PS50297">
    <property type="entry name" value="ANK_REP_REGION"/>
    <property type="match status" value="2"/>
</dbReference>
<name>A0AAW0ITB6_QUESU</name>
<dbReference type="PANTHER" id="PTHR24121">
    <property type="entry name" value="NO MECHANORECEPTOR POTENTIAL C, ISOFORM D-RELATED"/>
    <property type="match status" value="1"/>
</dbReference>
<dbReference type="EMBL" id="PKMF04000874">
    <property type="protein sequence ID" value="KAK7817605.1"/>
    <property type="molecule type" value="Genomic_DNA"/>
</dbReference>
<dbReference type="PROSITE" id="PS50088">
    <property type="entry name" value="ANK_REPEAT"/>
    <property type="match status" value="2"/>
</dbReference>
<accession>A0AAW0ITB6</accession>
<dbReference type="SMART" id="SM00248">
    <property type="entry name" value="ANK"/>
    <property type="match status" value="4"/>
</dbReference>
<dbReference type="SUPFAM" id="SSF48403">
    <property type="entry name" value="Ankyrin repeat"/>
    <property type="match status" value="1"/>
</dbReference>
<sequence length="320" mass="35028">MHSGKLVDVSAPVNWTESNMLHKFELPISVSLSELQSFGGPGVLISEGKSRTNIAFEVENIGNDITFDDFSSKKIHVSPSFCLLSLLYLCAKQVAISLLLLFALQGVGCKIEKLTMEEGRQYAMNPDVYRAASTGDSSFFETMTDPNSSTLLQVTIEKNTVLHVALQFKKIEAAKKIVNLIPSLVLKTNSKGNTPIHVAARVGDFSMVKLLIDQARKVGLVTGGRRQLLSMVNQDGDTALHVAVRYSKFDVVKELINENDPAELAMRVNKAKESALFLAVDRQDYNLASYILSAAPDCSYAGRHGMNHVIGAMYITTSII</sequence>
<dbReference type="InterPro" id="IPR036770">
    <property type="entry name" value="Ankyrin_rpt-contain_sf"/>
</dbReference>
<dbReference type="Proteomes" id="UP000237347">
    <property type="component" value="Unassembled WGS sequence"/>
</dbReference>
<keyword evidence="3" id="KW-1185">Reference proteome</keyword>
<evidence type="ECO:0000256" key="1">
    <source>
        <dbReference type="PROSITE-ProRule" id="PRU00023"/>
    </source>
</evidence>
<feature type="repeat" description="ANK" evidence="1">
    <location>
        <begin position="191"/>
        <end position="223"/>
    </location>
</feature>
<dbReference type="Gene3D" id="1.25.40.20">
    <property type="entry name" value="Ankyrin repeat-containing domain"/>
    <property type="match status" value="1"/>
</dbReference>
<dbReference type="InterPro" id="IPR002110">
    <property type="entry name" value="Ankyrin_rpt"/>
</dbReference>
<gene>
    <name evidence="2" type="primary">ACD6_27</name>
    <name evidence="2" type="ORF">CFP56_042644</name>
</gene>